<dbReference type="EMBL" id="JBEHCU010011849">
    <property type="protein sequence ID" value="KAL1376215.1"/>
    <property type="molecule type" value="Genomic_DNA"/>
</dbReference>
<accession>A0ABD1CIV3</accession>
<feature type="region of interest" description="Disordered" evidence="1">
    <location>
        <begin position="168"/>
        <end position="189"/>
    </location>
</feature>
<evidence type="ECO:0000313" key="3">
    <source>
        <dbReference type="Proteomes" id="UP001562425"/>
    </source>
</evidence>
<protein>
    <submittedName>
        <fullName evidence="2">Uncharacterized protein</fullName>
    </submittedName>
</protein>
<gene>
    <name evidence="2" type="ORF">pipiens_017026</name>
</gene>
<dbReference type="AlphaFoldDB" id="A0ABD1CIV3"/>
<dbReference type="Proteomes" id="UP001562425">
    <property type="component" value="Unassembled WGS sequence"/>
</dbReference>
<organism evidence="2 3">
    <name type="scientific">Culex pipiens pipiens</name>
    <name type="common">Northern house mosquito</name>
    <dbReference type="NCBI Taxonomy" id="38569"/>
    <lineage>
        <taxon>Eukaryota</taxon>
        <taxon>Metazoa</taxon>
        <taxon>Ecdysozoa</taxon>
        <taxon>Arthropoda</taxon>
        <taxon>Hexapoda</taxon>
        <taxon>Insecta</taxon>
        <taxon>Pterygota</taxon>
        <taxon>Neoptera</taxon>
        <taxon>Endopterygota</taxon>
        <taxon>Diptera</taxon>
        <taxon>Nematocera</taxon>
        <taxon>Culicoidea</taxon>
        <taxon>Culicidae</taxon>
        <taxon>Culicinae</taxon>
        <taxon>Culicini</taxon>
        <taxon>Culex</taxon>
        <taxon>Culex</taxon>
    </lineage>
</organism>
<sequence>MSCTGSAQGVYSKCRQSEFEMKQILNKRRSHHKQEGVDTQVSEPIQISTYTKSKSSAPVKEVPDWTKAASRARAQARARIQLIKLEAEKTWRRRRLELFGEQNETTKKDIEARGVMALEGVEVFAEGDRTQQLPSCFEEPSVMELAKTSAMAGLENDTWTTFGVGVSQGERQPASEKSTPEMPLAGSSQVDTATRSMYEATIHQVQEASEAIEVVRRSDIFHSFCEDFKITPAQNPTKLDASELEGQAARKASHEFSGGSLICTFISIGRWLRYSVAEGTGSVRWQCWTFKEIAGIKSTCGAKALNRNCNHTLSGLKWKKHHTGERVVERAIHRCQVMAPSIEECDSKLDEQSCGTANITRILTKMVRVVAPVTCRQTARQKRSQKRTADEEDDVSFARVHSMEKALKTNFTSKAQISYVTACLFRIDQKLNEREITVAGPHWINGEEQPEEYRQFQKERIVVSGTTTTNHRDREKATFRIIFVEQRVGSVYVNDDGESLSTLEEEEAEQKPDVTEDFFRRTGKEISIGEQQQLRQFAVGRTIAARYSEVFSWRPRRTWFTQVQDELCDLQQDTIVDRRSYGSGSVTVECADTTHGSRTPQPLGLLCEST</sequence>
<comment type="caution">
    <text evidence="2">The sequence shown here is derived from an EMBL/GenBank/DDBJ whole genome shotgun (WGS) entry which is preliminary data.</text>
</comment>
<proteinExistence type="predicted"/>
<evidence type="ECO:0000256" key="1">
    <source>
        <dbReference type="SAM" id="MobiDB-lite"/>
    </source>
</evidence>
<reference evidence="2 3" key="1">
    <citation type="submission" date="2024-05" db="EMBL/GenBank/DDBJ databases">
        <title>Culex pipiens pipiens assembly and annotation.</title>
        <authorList>
            <person name="Alout H."/>
            <person name="Durand T."/>
        </authorList>
    </citation>
    <scope>NUCLEOTIDE SEQUENCE [LARGE SCALE GENOMIC DNA]</scope>
    <source>
        <strain evidence="2">HA-2024</strain>
        <tissue evidence="2">Whole body</tissue>
    </source>
</reference>
<evidence type="ECO:0000313" key="2">
    <source>
        <dbReference type="EMBL" id="KAL1376215.1"/>
    </source>
</evidence>
<keyword evidence="3" id="KW-1185">Reference proteome</keyword>
<name>A0ABD1CIV3_CULPP</name>